<name>A0A2P4ZFM9_9HYPO</name>
<dbReference type="InterPro" id="IPR029058">
    <property type="entry name" value="AB_hydrolase_fold"/>
</dbReference>
<dbReference type="SUPFAM" id="SSF53474">
    <property type="entry name" value="alpha/beta-Hydrolases"/>
    <property type="match status" value="1"/>
</dbReference>
<sequence length="317" mass="35187">MEKLLSTAQIPTEFLKPTYMIGKIPRKALISEPRVSYSLYIPPEQYKDISRGQANGASQPALPKLPLLVFIHGTLRDDSYVERGLIPFAESTPCAIMAPLFPAGLDSSTDLDSYKLLRSPTLRSDLALLDMLNEVAHRWPGIDTTRVFLMGYSGGGQFVHRFLYLYPERLSAVSIGAPGTVTMLDHSASWPAGIANTEELFGIRVDKDLIKQVKIQLVVGDADVEVHGGAEFWSWLQKFKAAAGTELLSSAQPETELSIIPSKEIVQNRLGTLKKLQALWREHGIDAQLDIAEGVKHESLKCQPYSLNFLQSLIRER</sequence>
<dbReference type="AlphaFoldDB" id="A0A2P4ZFM9"/>
<organism evidence="1 2">
    <name type="scientific">Trichoderma gamsii</name>
    <dbReference type="NCBI Taxonomy" id="398673"/>
    <lineage>
        <taxon>Eukaryota</taxon>
        <taxon>Fungi</taxon>
        <taxon>Dikarya</taxon>
        <taxon>Ascomycota</taxon>
        <taxon>Pezizomycotina</taxon>
        <taxon>Sordariomycetes</taxon>
        <taxon>Hypocreomycetidae</taxon>
        <taxon>Hypocreales</taxon>
        <taxon>Hypocreaceae</taxon>
        <taxon>Trichoderma</taxon>
    </lineage>
</organism>
<protein>
    <recommendedName>
        <fullName evidence="3">Carboxylic ester hydrolase</fullName>
    </recommendedName>
</protein>
<dbReference type="GeneID" id="29989351"/>
<keyword evidence="2" id="KW-1185">Reference proteome</keyword>
<dbReference type="RefSeq" id="XP_018657536.1">
    <property type="nucleotide sequence ID" value="XM_018809268.1"/>
</dbReference>
<dbReference type="Gene3D" id="3.40.50.1820">
    <property type="entry name" value="alpha/beta hydrolase"/>
    <property type="match status" value="1"/>
</dbReference>
<accession>A0A2P4ZFM9</accession>
<gene>
    <name evidence="1" type="ORF">TGAM01_v208111</name>
</gene>
<evidence type="ECO:0008006" key="3">
    <source>
        <dbReference type="Google" id="ProtNLM"/>
    </source>
</evidence>
<reference evidence="1 2" key="1">
    <citation type="journal article" date="2016" name="Genome Announc.">
        <title>Draft Whole-Genome Sequence of Trichoderma gamsii T6085, a Promising Biocontrol Agent of Fusarium Head Blight on Wheat.</title>
        <authorList>
            <person name="Baroncelli R."/>
            <person name="Zapparata A."/>
            <person name="Piaggeschi G."/>
            <person name="Sarrocco S."/>
            <person name="Vannacci G."/>
        </authorList>
    </citation>
    <scope>NUCLEOTIDE SEQUENCE [LARGE SCALE GENOMIC DNA]</scope>
    <source>
        <strain evidence="1 2">T6085</strain>
    </source>
</reference>
<evidence type="ECO:0000313" key="1">
    <source>
        <dbReference type="EMBL" id="PON23106.1"/>
    </source>
</evidence>
<comment type="caution">
    <text evidence="1">The sequence shown here is derived from an EMBL/GenBank/DDBJ whole genome shotgun (WGS) entry which is preliminary data.</text>
</comment>
<dbReference type="Proteomes" id="UP000054821">
    <property type="component" value="Unassembled WGS sequence"/>
</dbReference>
<dbReference type="EMBL" id="JPDN02000032">
    <property type="protein sequence ID" value="PON23106.1"/>
    <property type="molecule type" value="Genomic_DNA"/>
</dbReference>
<proteinExistence type="predicted"/>
<evidence type="ECO:0000313" key="2">
    <source>
        <dbReference type="Proteomes" id="UP000054821"/>
    </source>
</evidence>